<feature type="transmembrane region" description="Helical" evidence="12">
    <location>
        <begin position="785"/>
        <end position="807"/>
    </location>
</feature>
<dbReference type="GO" id="GO:0051879">
    <property type="term" value="F:Hsp90 protein binding"/>
    <property type="evidence" value="ECO:0007669"/>
    <property type="project" value="TreeGrafter"/>
</dbReference>
<feature type="region of interest" description="Disordered" evidence="11">
    <location>
        <begin position="864"/>
        <end position="940"/>
    </location>
</feature>
<dbReference type="GO" id="GO:0005737">
    <property type="term" value="C:cytoplasm"/>
    <property type="evidence" value="ECO:0007669"/>
    <property type="project" value="UniProtKB-SubCell"/>
</dbReference>
<evidence type="ECO:0000313" key="15">
    <source>
        <dbReference type="Proteomes" id="UP000323067"/>
    </source>
</evidence>
<keyword evidence="5" id="KW-0677">Repeat</keyword>
<dbReference type="Gene3D" id="1.10.260.100">
    <property type="match status" value="2"/>
</dbReference>
<evidence type="ECO:0000256" key="12">
    <source>
        <dbReference type="SAM" id="Phobius"/>
    </source>
</evidence>
<dbReference type="SMR" id="A0A2H4SEZ5"/>
<feature type="compositionally biased region" description="Basic and acidic residues" evidence="11">
    <location>
        <begin position="245"/>
        <end position="256"/>
    </location>
</feature>
<accession>A0A2H4SEZ5</accession>
<feature type="region of interest" description="Disordered" evidence="11">
    <location>
        <begin position="607"/>
        <end position="630"/>
    </location>
</feature>
<evidence type="ECO:0000256" key="7">
    <source>
        <dbReference type="ARBA" id="ARBA00022989"/>
    </source>
</evidence>
<dbReference type="AlphaFoldDB" id="A0A2H4SEZ5"/>
<dbReference type="VEuPathDB" id="FungiDB:CCM_00117"/>
<evidence type="ECO:0000256" key="9">
    <source>
        <dbReference type="ARBA" id="ARBA00064323"/>
    </source>
</evidence>
<evidence type="ECO:0000259" key="13">
    <source>
        <dbReference type="SMART" id="SM00727"/>
    </source>
</evidence>
<comment type="subcellular location">
    <subcellularLocation>
        <location evidence="2">Cytoplasm</location>
    </subcellularLocation>
    <subcellularLocation>
        <location evidence="1">Membrane</location>
        <topology evidence="1">Multi-pass membrane protein</topology>
    </subcellularLocation>
</comment>
<dbReference type="Pfam" id="PF13181">
    <property type="entry name" value="TPR_8"/>
    <property type="match status" value="1"/>
</dbReference>
<evidence type="ECO:0000256" key="3">
    <source>
        <dbReference type="ARBA" id="ARBA00022490"/>
    </source>
</evidence>
<feature type="transmembrane region" description="Helical" evidence="12">
    <location>
        <begin position="1008"/>
        <end position="1028"/>
    </location>
</feature>
<name>A0A2H4SEZ5_CORMI</name>
<dbReference type="EMBL" id="CP023324">
    <property type="protein sequence ID" value="ATY61670.1"/>
    <property type="molecule type" value="Genomic_DNA"/>
</dbReference>
<feature type="compositionally biased region" description="Polar residues" evidence="11">
    <location>
        <begin position="221"/>
        <end position="230"/>
    </location>
</feature>
<feature type="transmembrane region" description="Helical" evidence="12">
    <location>
        <begin position="679"/>
        <end position="699"/>
    </location>
</feature>
<feature type="transmembrane region" description="Helical" evidence="12">
    <location>
        <begin position="1082"/>
        <end position="1101"/>
    </location>
</feature>
<dbReference type="VEuPathDB" id="FungiDB:CCM_00116"/>
<dbReference type="SUPFAM" id="SSF48452">
    <property type="entry name" value="TPR-like"/>
    <property type="match status" value="3"/>
</dbReference>
<dbReference type="InterPro" id="IPR006636">
    <property type="entry name" value="STI1_HS-bd"/>
</dbReference>
<dbReference type="PROSITE" id="PS50005">
    <property type="entry name" value="TPR"/>
    <property type="match status" value="2"/>
</dbReference>
<dbReference type="Pfam" id="PF13424">
    <property type="entry name" value="TPR_12"/>
    <property type="match status" value="1"/>
</dbReference>
<dbReference type="InterPro" id="IPR019734">
    <property type="entry name" value="TPR_rpt"/>
</dbReference>
<feature type="domain" description="STI1" evidence="13">
    <location>
        <begin position="528"/>
        <end position="567"/>
    </location>
</feature>
<feature type="domain" description="STI1" evidence="13">
    <location>
        <begin position="144"/>
        <end position="183"/>
    </location>
</feature>
<evidence type="ECO:0000256" key="4">
    <source>
        <dbReference type="ARBA" id="ARBA00022692"/>
    </source>
</evidence>
<keyword evidence="8 12" id="KW-0472">Membrane</keyword>
<comment type="subunit">
    <text evidence="9">Part of a larger complex that includes HSP70, HSP90, and immunophilins.</text>
</comment>
<feature type="compositionally biased region" description="Acidic residues" evidence="11">
    <location>
        <begin position="235"/>
        <end position="244"/>
    </location>
</feature>
<organism evidence="14 15">
    <name type="scientific">Cordyceps militaris</name>
    <name type="common">Caterpillar fungus</name>
    <name type="synonym">Clavaria militaris</name>
    <dbReference type="NCBI Taxonomy" id="73501"/>
    <lineage>
        <taxon>Eukaryota</taxon>
        <taxon>Fungi</taxon>
        <taxon>Dikarya</taxon>
        <taxon>Ascomycota</taxon>
        <taxon>Pezizomycotina</taxon>
        <taxon>Sordariomycetes</taxon>
        <taxon>Hypocreomycetidae</taxon>
        <taxon>Hypocreales</taxon>
        <taxon>Cordycipitaceae</taxon>
        <taxon>Cordyceps</taxon>
    </lineage>
</organism>
<evidence type="ECO:0000256" key="2">
    <source>
        <dbReference type="ARBA" id="ARBA00004496"/>
    </source>
</evidence>
<feature type="repeat" description="TPR" evidence="10">
    <location>
        <begin position="328"/>
        <end position="361"/>
    </location>
</feature>
<dbReference type="Pfam" id="PF17830">
    <property type="entry name" value="STI1-HOP_DP"/>
    <property type="match status" value="2"/>
</dbReference>
<keyword evidence="6 10" id="KW-0802">TPR repeat</keyword>
<dbReference type="InterPro" id="IPR041243">
    <property type="entry name" value="STI1/HOP_DP"/>
</dbReference>
<keyword evidence="3" id="KW-0963">Cytoplasm</keyword>
<dbReference type="OrthoDB" id="2423701at2759"/>
<dbReference type="Pfam" id="PF02535">
    <property type="entry name" value="Zip"/>
    <property type="match status" value="1"/>
</dbReference>
<dbReference type="Pfam" id="PF13432">
    <property type="entry name" value="TPR_16"/>
    <property type="match status" value="1"/>
</dbReference>
<evidence type="ECO:0000256" key="11">
    <source>
        <dbReference type="SAM" id="MobiDB-lite"/>
    </source>
</evidence>
<dbReference type="SMART" id="SM00727">
    <property type="entry name" value="STI1"/>
    <property type="match status" value="2"/>
</dbReference>
<feature type="region of interest" description="Disordered" evidence="11">
    <location>
        <begin position="204"/>
        <end position="256"/>
    </location>
</feature>
<dbReference type="FunFam" id="1.10.260.100:FF:000004">
    <property type="entry name" value="Putative stress-induced-phosphoprotein 1"/>
    <property type="match status" value="1"/>
</dbReference>
<dbReference type="FunFam" id="1.25.40.10:FF:000027">
    <property type="entry name" value="stress-induced-phosphoprotein 1 isoform X1"/>
    <property type="match status" value="1"/>
</dbReference>
<feature type="transmembrane region" description="Helical" evidence="12">
    <location>
        <begin position="948"/>
        <end position="967"/>
    </location>
</feature>
<dbReference type="InterPro" id="IPR011990">
    <property type="entry name" value="TPR-like_helical_dom_sf"/>
</dbReference>
<proteinExistence type="predicted"/>
<feature type="compositionally biased region" description="Acidic residues" evidence="11">
    <location>
        <begin position="892"/>
        <end position="904"/>
    </location>
</feature>
<dbReference type="PANTHER" id="PTHR22904:SF523">
    <property type="entry name" value="STRESS-INDUCED-PHOSPHOPROTEIN 1"/>
    <property type="match status" value="1"/>
</dbReference>
<dbReference type="InterPro" id="IPR003689">
    <property type="entry name" value="ZIP"/>
</dbReference>
<feature type="transmembrane region" description="Helical" evidence="12">
    <location>
        <begin position="1040"/>
        <end position="1062"/>
    </location>
</feature>
<dbReference type="FunFam" id="1.25.40.10:FF:000020">
    <property type="entry name" value="Stress-induced phosphoprotein 1"/>
    <property type="match status" value="1"/>
</dbReference>
<keyword evidence="7 12" id="KW-1133">Transmembrane helix</keyword>
<dbReference type="FunFam" id="1.10.260.100:FF:000002">
    <property type="entry name" value="Stress-induced-phosphoprotein 1 (Hsp70/Hsp90-organizing)"/>
    <property type="match status" value="1"/>
</dbReference>
<dbReference type="GO" id="GO:0042030">
    <property type="term" value="F:ATPase inhibitor activity"/>
    <property type="evidence" value="ECO:0007669"/>
    <property type="project" value="UniProtKB-ARBA"/>
</dbReference>
<evidence type="ECO:0000313" key="14">
    <source>
        <dbReference type="EMBL" id="ATY61670.1"/>
    </source>
</evidence>
<dbReference type="Proteomes" id="UP000323067">
    <property type="component" value="Chromosome vii"/>
</dbReference>
<evidence type="ECO:0000256" key="10">
    <source>
        <dbReference type="PROSITE-ProRule" id="PRU00339"/>
    </source>
</evidence>
<dbReference type="VEuPathDB" id="FungiDB:A9K55_007487"/>
<feature type="repeat" description="TPR" evidence="10">
    <location>
        <begin position="4"/>
        <end position="37"/>
    </location>
</feature>
<dbReference type="FunFam" id="1.25.40.10:FF:000010">
    <property type="entry name" value="Stress-induced phosphoprotein 1"/>
    <property type="match status" value="1"/>
</dbReference>
<sequence length="1102" mass="120725">MASADELKALGNKAIADKNFDDAIDHFTQAIALQPENHILYSNRSAAYASKKDWDAALKDAEKTTEIKPDWPKGWGRKGAALHGQGDLLGANDAYVEGLKHDANNAQLKSGLASVEKAMQQEAGGFPGAGGDDPGAGLARMFNDPQLLQKLASNSKTSSYLSDPSFMAKLQQLQKNPQMTTEMFSDPRMIQVLGVMMGVDMEMRDSDPREQGDVSMPDASAQESKPSATNKAPEPEPEVLDEEALEKKKAKEEADKEKALGTENYKKRKFDEAIEHYAKAWDTYKDITYLNNLGAAQFEKGDYDACIEACNKAIEEGREIYADFKVIAKSYARIGSAYERKGDLTKSIENYNKSLTEHRTPDVLNKLRAAEKSRAEAAKTAYIDPAKADEAREDGNKKFKESDFPGAVASYTEMIKRAPEDPRGYSNRAAAFIKLFEFPSALDDCDMAIKNDVAFIRAYIRKAQAYFGMRKYSECVDACTEALAIDAEHHKGANAREIEQQQQKAFSSMYSARDNETEEQTRARLQKDPEVMSLMQDPVMQSILQQAQSDPMALQEHMRNPSVRTKIQKLIAAGVIRVGRTPTGTWRARCPFPHTRRTFPAATLRHERPHQPGTRYVSHSASRALPRPGRVDPTYAVADMGRFRITDATQWSTRELLAELQRRQNATGRPKCGGKGQGWYDLAAHVFALFLILALSTLGTSDAMLAPLRDITVPRFANTGANLIACGFPLIGRRATTGQSQSRLIFYCQHVGTGVLLATAFVHLLPTAFESLTDPCLPDFFSKGYTPLPGLIGMVSAIIVVGVESYLTARGAGHSHSHSHATWEELEGEDHEEYHMNGLADRRNHRPDTLTVSDPDAEAAEGLVAGASPLPGSTPTTNRPRKHSLDNAFADGDSDLDLDLDELDPVPNGNGTGRYTTVKRGAGHRRTDSSSLPPQTPEQQKRQMLQCLLLEAGILFHSVFIGMALSVATGPAFVVFLVAISFHQSFEGLALGSRIAAIQFPRSSPRPWLMVLAYGVTTPIGQAIGLFVHRIYDPASMGGLITVGVMNAISAGLLLYAGLVQLLAEDFLSEKSFKVLKGRKRLHAYLCVVAGATLMALVGAFA</sequence>
<keyword evidence="14" id="KW-0346">Stress response</keyword>
<dbReference type="SMART" id="SM00028">
    <property type="entry name" value="TPR"/>
    <property type="match status" value="8"/>
</dbReference>
<dbReference type="GO" id="GO:0016020">
    <property type="term" value="C:membrane"/>
    <property type="evidence" value="ECO:0007669"/>
    <property type="project" value="UniProtKB-SubCell"/>
</dbReference>
<dbReference type="GO" id="GO:0046873">
    <property type="term" value="F:metal ion transmembrane transporter activity"/>
    <property type="evidence" value="ECO:0007669"/>
    <property type="project" value="InterPro"/>
</dbReference>
<protein>
    <submittedName>
        <fullName evidence="14">Heat shock</fullName>
    </submittedName>
</protein>
<dbReference type="Gene3D" id="1.25.40.10">
    <property type="entry name" value="Tetratricopeptide repeat domain"/>
    <property type="match status" value="3"/>
</dbReference>
<evidence type="ECO:0000256" key="1">
    <source>
        <dbReference type="ARBA" id="ARBA00004141"/>
    </source>
</evidence>
<feature type="transmembrane region" description="Helical" evidence="12">
    <location>
        <begin position="744"/>
        <end position="765"/>
    </location>
</feature>
<reference evidence="14 15" key="1">
    <citation type="journal article" date="2017" name="BMC Genomics">
        <title>Chromosome level assembly and secondary metabolite potential of the parasitic fungus Cordyceps militaris.</title>
        <authorList>
            <person name="Kramer G.J."/>
            <person name="Nodwell J.R."/>
        </authorList>
    </citation>
    <scope>NUCLEOTIDE SEQUENCE [LARGE SCALE GENOMIC DNA]</scope>
    <source>
        <strain evidence="14 15">ATCC 34164</strain>
    </source>
</reference>
<keyword evidence="4 12" id="KW-0812">Transmembrane</keyword>
<evidence type="ECO:0000256" key="8">
    <source>
        <dbReference type="ARBA" id="ARBA00023136"/>
    </source>
</evidence>
<evidence type="ECO:0000256" key="6">
    <source>
        <dbReference type="ARBA" id="ARBA00022803"/>
    </source>
</evidence>
<evidence type="ECO:0000256" key="5">
    <source>
        <dbReference type="ARBA" id="ARBA00022737"/>
    </source>
</evidence>
<dbReference type="PANTHER" id="PTHR22904">
    <property type="entry name" value="TPR REPEAT CONTAINING PROTEIN"/>
    <property type="match status" value="1"/>
</dbReference>
<gene>
    <name evidence="14" type="ORF">A9K55_007487</name>
</gene>